<gene>
    <name evidence="2" type="ORF">DDQ41_27260</name>
</gene>
<proteinExistence type="predicted"/>
<protein>
    <submittedName>
        <fullName evidence="2">Uncharacterized protein</fullName>
    </submittedName>
</protein>
<sequence>MDPSGVHGSRHREVRADTSRASRGGDPPPRRRPHGFSRGTHLSRTYDIRTAYEIRTAYNARTTRSIRTTHHFRLPDTHVGADV</sequence>
<evidence type="ECO:0000313" key="2">
    <source>
        <dbReference type="EMBL" id="AWK12009.1"/>
    </source>
</evidence>
<keyword evidence="3" id="KW-1185">Reference proteome</keyword>
<dbReference type="Proteomes" id="UP000245051">
    <property type="component" value="Chromosome"/>
</dbReference>
<evidence type="ECO:0000313" key="3">
    <source>
        <dbReference type="Proteomes" id="UP000245051"/>
    </source>
</evidence>
<accession>A0ABM6VE26</accession>
<reference evidence="2 3" key="1">
    <citation type="submission" date="2018-05" db="EMBL/GenBank/DDBJ databases">
        <title>Complete genome sequence of the Type Strain of Streptomyces spongiicola HNM0071, the producer of staurosporine.</title>
        <authorList>
            <person name="Zhou S."/>
            <person name="Huang X."/>
        </authorList>
    </citation>
    <scope>NUCLEOTIDE SEQUENCE [LARGE SCALE GENOMIC DNA]</scope>
    <source>
        <strain evidence="2 3">HNM0071</strain>
    </source>
</reference>
<organism evidence="2 3">
    <name type="scientific">Streptomyces spongiicola</name>
    <dbReference type="NCBI Taxonomy" id="1690221"/>
    <lineage>
        <taxon>Bacteria</taxon>
        <taxon>Bacillati</taxon>
        <taxon>Actinomycetota</taxon>
        <taxon>Actinomycetes</taxon>
        <taxon>Kitasatosporales</taxon>
        <taxon>Streptomycetaceae</taxon>
        <taxon>Streptomyces</taxon>
    </lineage>
</organism>
<name>A0ABM6VE26_9ACTN</name>
<evidence type="ECO:0000256" key="1">
    <source>
        <dbReference type="SAM" id="MobiDB-lite"/>
    </source>
</evidence>
<feature type="region of interest" description="Disordered" evidence="1">
    <location>
        <begin position="1"/>
        <end position="44"/>
    </location>
</feature>
<dbReference type="EMBL" id="CP029254">
    <property type="protein sequence ID" value="AWK12009.1"/>
    <property type="molecule type" value="Genomic_DNA"/>
</dbReference>